<dbReference type="Gene3D" id="3.40.50.720">
    <property type="entry name" value="NAD(P)-binding Rossmann-like Domain"/>
    <property type="match status" value="1"/>
</dbReference>
<sequence length="288" mass="30743">MNLFVFGMGYSGLASARALRARHPSSAIAGTSRTSEGAQALTRQGFTGHVFSGESPGETLGEDLRAATHTVLSIAPGPAGDPALLHHRAELDAAQDLEWLCYYSTIGVYGDHGGDWIDETAPLRATSERNRRRIAAEAEWRGYALERGVPLCILRLAGIYGPGRSAFEKIASGTAHRIVKPEQVFNRIHVEDIARVSALAAEARLAGTYNLADDLPAPPQDVVACAAELAGVAPPPEIPFETADLTPMQRSFYADNKRVSNAGIKDRLAIALLHPDYRQGLAAIHSGG</sequence>
<accession>A0ABQ5W0T9</accession>
<dbReference type="SUPFAM" id="SSF51735">
    <property type="entry name" value="NAD(P)-binding Rossmann-fold domains"/>
    <property type="match status" value="1"/>
</dbReference>
<dbReference type="RefSeq" id="WP_284338874.1">
    <property type="nucleotide sequence ID" value="NZ_BSNS01000003.1"/>
</dbReference>
<evidence type="ECO:0000313" key="4">
    <source>
        <dbReference type="Proteomes" id="UP001156691"/>
    </source>
</evidence>
<keyword evidence="1" id="KW-0520">NAD</keyword>
<evidence type="ECO:0000256" key="1">
    <source>
        <dbReference type="ARBA" id="ARBA00023027"/>
    </source>
</evidence>
<dbReference type="EMBL" id="BSNS01000003">
    <property type="protein sequence ID" value="GLQ53429.1"/>
    <property type="molecule type" value="Genomic_DNA"/>
</dbReference>
<gene>
    <name evidence="3" type="ORF">GCM10010862_06870</name>
</gene>
<dbReference type="CDD" id="cd05266">
    <property type="entry name" value="SDR_a4"/>
    <property type="match status" value="1"/>
</dbReference>
<dbReference type="PANTHER" id="PTHR43574">
    <property type="entry name" value="EPIMERASE-RELATED"/>
    <property type="match status" value="1"/>
</dbReference>
<reference evidence="4" key="1">
    <citation type="journal article" date="2019" name="Int. J. Syst. Evol. Microbiol.">
        <title>The Global Catalogue of Microorganisms (GCM) 10K type strain sequencing project: providing services to taxonomists for standard genome sequencing and annotation.</title>
        <authorList>
            <consortium name="The Broad Institute Genomics Platform"/>
            <consortium name="The Broad Institute Genome Sequencing Center for Infectious Disease"/>
            <person name="Wu L."/>
            <person name="Ma J."/>
        </authorList>
    </citation>
    <scope>NUCLEOTIDE SEQUENCE [LARGE SCALE GENOMIC DNA]</scope>
    <source>
        <strain evidence="4">NBRC 112416</strain>
    </source>
</reference>
<dbReference type="Pfam" id="PF01370">
    <property type="entry name" value="Epimerase"/>
    <property type="match status" value="1"/>
</dbReference>
<evidence type="ECO:0000259" key="2">
    <source>
        <dbReference type="Pfam" id="PF01370"/>
    </source>
</evidence>
<evidence type="ECO:0000313" key="3">
    <source>
        <dbReference type="EMBL" id="GLQ53429.1"/>
    </source>
</evidence>
<dbReference type="InterPro" id="IPR001509">
    <property type="entry name" value="Epimerase_deHydtase"/>
</dbReference>
<keyword evidence="4" id="KW-1185">Reference proteome</keyword>
<protein>
    <submittedName>
        <fullName evidence="3">NAD(P)-dependent oxidoreductase</fullName>
    </submittedName>
</protein>
<proteinExistence type="predicted"/>
<dbReference type="InterPro" id="IPR036291">
    <property type="entry name" value="NAD(P)-bd_dom_sf"/>
</dbReference>
<comment type="caution">
    <text evidence="3">The sequence shown here is derived from an EMBL/GenBank/DDBJ whole genome shotgun (WGS) entry which is preliminary data.</text>
</comment>
<name>A0ABQ5W0T9_9HYPH</name>
<organism evidence="3 4">
    <name type="scientific">Devosia nitrariae</name>
    <dbReference type="NCBI Taxonomy" id="2071872"/>
    <lineage>
        <taxon>Bacteria</taxon>
        <taxon>Pseudomonadati</taxon>
        <taxon>Pseudomonadota</taxon>
        <taxon>Alphaproteobacteria</taxon>
        <taxon>Hyphomicrobiales</taxon>
        <taxon>Devosiaceae</taxon>
        <taxon>Devosia</taxon>
    </lineage>
</organism>
<feature type="domain" description="NAD-dependent epimerase/dehydratase" evidence="2">
    <location>
        <begin position="95"/>
        <end position="211"/>
    </location>
</feature>
<dbReference type="Proteomes" id="UP001156691">
    <property type="component" value="Unassembled WGS sequence"/>
</dbReference>